<keyword evidence="3 5" id="KW-0106">Calcium</keyword>
<dbReference type="PROSITE" id="PS00232">
    <property type="entry name" value="CADHERIN_1"/>
    <property type="match status" value="2"/>
</dbReference>
<feature type="compositionally biased region" description="Low complexity" evidence="6">
    <location>
        <begin position="43"/>
        <end position="53"/>
    </location>
</feature>
<dbReference type="Proteomes" id="UP000790347">
    <property type="component" value="Unassembled WGS sequence"/>
</dbReference>
<dbReference type="EMBL" id="SDOV01000005">
    <property type="protein sequence ID" value="KAH7641030.1"/>
    <property type="molecule type" value="Genomic_DNA"/>
</dbReference>
<reference evidence="9" key="3">
    <citation type="journal article" date="2021" name="World Allergy Organ. J.">
        <title>Chromosome-level assembly of Dermatophagoides farinae genome and transcriptome reveals two novel allergens Der f 37 and Der f 39.</title>
        <authorList>
            <person name="Chen J."/>
            <person name="Cai Z."/>
            <person name="Fan D."/>
            <person name="Hu J."/>
            <person name="Hou Y."/>
            <person name="He Y."/>
            <person name="Zhang Z."/>
            <person name="Zhao Z."/>
            <person name="Gao P."/>
            <person name="Hu W."/>
            <person name="Sun J."/>
            <person name="Li J."/>
            <person name="Ji K."/>
        </authorList>
    </citation>
    <scope>NUCLEOTIDE SEQUENCE</scope>
    <source>
        <strain evidence="9">JKM2019</strain>
    </source>
</reference>
<feature type="region of interest" description="Disordered" evidence="6">
    <location>
        <begin position="169"/>
        <end position="193"/>
    </location>
</feature>
<protein>
    <submittedName>
        <fullName evidence="10">Cadherin</fullName>
    </submittedName>
</protein>
<dbReference type="GO" id="GO:0008013">
    <property type="term" value="F:beta-catenin binding"/>
    <property type="evidence" value="ECO:0007669"/>
    <property type="project" value="TreeGrafter"/>
</dbReference>
<dbReference type="PANTHER" id="PTHR24027:SF438">
    <property type="entry name" value="CADHERIN 23"/>
    <property type="match status" value="1"/>
</dbReference>
<feature type="region of interest" description="Disordered" evidence="6">
    <location>
        <begin position="43"/>
        <end position="77"/>
    </location>
</feature>
<evidence type="ECO:0000256" key="5">
    <source>
        <dbReference type="PROSITE-ProRule" id="PRU00043"/>
    </source>
</evidence>
<accession>A0A922L8N4</accession>
<comment type="subcellular location">
    <subcellularLocation>
        <location evidence="1">Membrane</location>
    </subcellularLocation>
</comment>
<dbReference type="SMART" id="SM00112">
    <property type="entry name" value="CA"/>
    <property type="match status" value="2"/>
</dbReference>
<evidence type="ECO:0000313" key="9">
    <source>
        <dbReference type="EMBL" id="KAH7641030.1"/>
    </source>
</evidence>
<dbReference type="Proteomes" id="UP000828236">
    <property type="component" value="Unassembled WGS sequence"/>
</dbReference>
<dbReference type="CDD" id="cd11304">
    <property type="entry name" value="Cadherin_repeat"/>
    <property type="match status" value="2"/>
</dbReference>
<organism evidence="10 11">
    <name type="scientific">Dermatophagoides farinae</name>
    <name type="common">American house dust mite</name>
    <dbReference type="NCBI Taxonomy" id="6954"/>
    <lineage>
        <taxon>Eukaryota</taxon>
        <taxon>Metazoa</taxon>
        <taxon>Ecdysozoa</taxon>
        <taxon>Arthropoda</taxon>
        <taxon>Chelicerata</taxon>
        <taxon>Arachnida</taxon>
        <taxon>Acari</taxon>
        <taxon>Acariformes</taxon>
        <taxon>Sarcoptiformes</taxon>
        <taxon>Astigmata</taxon>
        <taxon>Psoroptidia</taxon>
        <taxon>Analgoidea</taxon>
        <taxon>Pyroglyphidae</taxon>
        <taxon>Dermatophagoidinae</taxon>
        <taxon>Dermatophagoides</taxon>
    </lineage>
</organism>
<evidence type="ECO:0000259" key="8">
    <source>
        <dbReference type="PROSITE" id="PS50268"/>
    </source>
</evidence>
<proteinExistence type="predicted"/>
<feature type="domain" description="Cadherin" evidence="8">
    <location>
        <begin position="503"/>
        <end position="615"/>
    </location>
</feature>
<reference evidence="10" key="1">
    <citation type="submission" date="2013-05" db="EMBL/GenBank/DDBJ databases">
        <authorList>
            <person name="Yim A.K.Y."/>
            <person name="Chan T.F."/>
            <person name="Ji K.M."/>
            <person name="Liu X.Y."/>
            <person name="Zhou J.W."/>
            <person name="Li R.Q."/>
            <person name="Yang K.Y."/>
            <person name="Li J."/>
            <person name="Li M."/>
            <person name="Law P.T.W."/>
            <person name="Wu Y.L."/>
            <person name="Cai Z.L."/>
            <person name="Qin H."/>
            <person name="Bao Y."/>
            <person name="Leung R.K.K."/>
            <person name="Ng P.K.S."/>
            <person name="Zou J."/>
            <person name="Zhong X.J."/>
            <person name="Ran P.X."/>
            <person name="Zhong N.S."/>
            <person name="Liu Z.G."/>
            <person name="Tsui S.K.W."/>
        </authorList>
    </citation>
    <scope>NUCLEOTIDE SEQUENCE</scope>
    <source>
        <strain evidence="10">Derf</strain>
        <tissue evidence="10">Whole organism</tissue>
    </source>
</reference>
<feature type="compositionally biased region" description="Low complexity" evidence="6">
    <location>
        <begin position="351"/>
        <end position="368"/>
    </location>
</feature>
<dbReference type="AlphaFoldDB" id="A0A922L8N4"/>
<comment type="caution">
    <text evidence="10">The sequence shown here is derived from an EMBL/GenBank/DDBJ whole genome shotgun (WGS) entry which is preliminary data.</text>
</comment>
<evidence type="ECO:0000256" key="6">
    <source>
        <dbReference type="SAM" id="MobiDB-lite"/>
    </source>
</evidence>
<gene>
    <name evidence="10" type="primary">hmr-1_1</name>
    <name evidence="10" type="ORF">DERF_000754</name>
    <name evidence="9" type="ORF">HUG17_8499</name>
</gene>
<feature type="transmembrane region" description="Helical" evidence="7">
    <location>
        <begin position="921"/>
        <end position="945"/>
    </location>
</feature>
<dbReference type="InterPro" id="IPR015919">
    <property type="entry name" value="Cadherin-like_sf"/>
</dbReference>
<dbReference type="SUPFAM" id="SSF49313">
    <property type="entry name" value="Cadherin-like"/>
    <property type="match status" value="2"/>
</dbReference>
<dbReference type="PRINTS" id="PR00205">
    <property type="entry name" value="CADHERIN"/>
</dbReference>
<evidence type="ECO:0000256" key="3">
    <source>
        <dbReference type="ARBA" id="ARBA00022837"/>
    </source>
</evidence>
<sequence length="1097" mass="123176">MESTTATIIFTNNNNGWIPQRAESLLSRKMIAATTTTTEAVVMNNSNGSLSQDNNDDDNYNGNPMNDLDNGGNDQSTIIKDHRRKNQSIQQQQCNNRMSTTTRSIINNDQIILESQNYHYQHDDDHRIRLIDCQIRSSPSMLLFHQRCDNNKVKCCDCILSKGKNLKKSKISSTTGDDNDRTVYSSSSSSNSHRINVKTSKTFIRLLVSILFITSRITSVSCMLDALKALFILTGASTYLVTKYVNISQQQQQQQQTNGINGPFWTPSSSSSSSLSSAATNLSWLTAIPSSSQQWPLYREQFQQQQHSQSNTMFGHHQQQQQQPLNQNYTKNGHLILMSEKINFLKGDQQSSSINNNNGNNNNNKSPSISPIRPIYVLAIEEEEDERQMPKSLLNLSISADHNHYHNKSTHEHQTNPLNGIQVDYILDTTKIDDYAQILKYFALNRTTGELFLINPLDRDPPNGRSRWRFSIQARNRQTQMILAMADVAITVRDINDNKPLFEQKLYRTTLMENGPAGQILSKLHAIDFDEADLADNGKILYSLIKSPVSDSKWTTDLFHIDPHNGVLTVLGCCFDRERRSEYRLIARATDAGGLWDETKIVVTIGDLNDNPPKFLNPSRALRLNDEMNLHNHNQHESSSFEYEDENIFTFYISDEDLPESNHHHYEIINSTECPLFKRFYIVVNVDGSGTLYGTRRNESELRQYIRMSSDDHQSMNKSNVNGANQTLAMTNQLVTTETICYLDVVVRDSIRDDQVTSSSSSSGLIYEDRTTLTLVYQFNWDIGGKKKMSNKNNGTNSGMNSNVNSSNANAVIALDHFAAAGPKASDLSTKINNRKSIQSSNDVNSGAAGGGHHSSCSLVNGALCSNPSSSSFDDELANEPHHSFSSNVSTNNNGILFITATGSFTAFKQWLKWATNSKQFLIYASIIIFSNLIILLIITTFWLIRLNARRADNNESQLTINLADDYLSATTTIATTTTTTIPTAITTNNATYYQIPMIEQQSQQQPFPLFDPSHSTNFSTKPPEQNLMNIMNSNTNILFINNEEEEEDKNGLSYLNILKPSSSIPTTTTTTSTTTQHHAQIIDSQQLSSLPSYINC</sequence>
<reference evidence="9" key="2">
    <citation type="submission" date="2020-06" db="EMBL/GenBank/DDBJ databases">
        <authorList>
            <person name="Ji K."/>
            <person name="Li J."/>
        </authorList>
    </citation>
    <scope>NUCLEOTIDE SEQUENCE</scope>
    <source>
        <strain evidence="9">JKM2019</strain>
        <tissue evidence="9">Whole body</tissue>
    </source>
</reference>
<evidence type="ECO:0000313" key="11">
    <source>
        <dbReference type="Proteomes" id="UP000790347"/>
    </source>
</evidence>
<dbReference type="InterPro" id="IPR020894">
    <property type="entry name" value="Cadherin_CS"/>
</dbReference>
<keyword evidence="4 7" id="KW-0472">Membrane</keyword>
<keyword evidence="7" id="KW-1133">Transmembrane helix</keyword>
<dbReference type="Gene3D" id="2.60.40.60">
    <property type="entry name" value="Cadherins"/>
    <property type="match status" value="2"/>
</dbReference>
<evidence type="ECO:0000256" key="7">
    <source>
        <dbReference type="SAM" id="Phobius"/>
    </source>
</evidence>
<dbReference type="EMBL" id="ASGP02000001">
    <property type="protein sequence ID" value="KAH9526689.1"/>
    <property type="molecule type" value="Genomic_DNA"/>
</dbReference>
<dbReference type="InterPro" id="IPR039808">
    <property type="entry name" value="Cadherin"/>
</dbReference>
<evidence type="ECO:0000256" key="1">
    <source>
        <dbReference type="ARBA" id="ARBA00004370"/>
    </source>
</evidence>
<keyword evidence="7" id="KW-0812">Transmembrane</keyword>
<feature type="domain" description="Cadherin" evidence="8">
    <location>
        <begin position="372"/>
        <end position="502"/>
    </location>
</feature>
<dbReference type="GO" id="GO:0005509">
    <property type="term" value="F:calcium ion binding"/>
    <property type="evidence" value="ECO:0007669"/>
    <property type="project" value="UniProtKB-UniRule"/>
</dbReference>
<name>A0A922L8N4_DERFA</name>
<keyword evidence="2" id="KW-0677">Repeat</keyword>
<dbReference type="GO" id="GO:0045296">
    <property type="term" value="F:cadherin binding"/>
    <property type="evidence" value="ECO:0007669"/>
    <property type="project" value="TreeGrafter"/>
</dbReference>
<feature type="region of interest" description="Disordered" evidence="6">
    <location>
        <begin position="349"/>
        <end position="368"/>
    </location>
</feature>
<dbReference type="GO" id="GO:0016342">
    <property type="term" value="C:catenin complex"/>
    <property type="evidence" value="ECO:0007669"/>
    <property type="project" value="TreeGrafter"/>
</dbReference>
<keyword evidence="11" id="KW-1185">Reference proteome</keyword>
<dbReference type="Pfam" id="PF00028">
    <property type="entry name" value="Cadherin"/>
    <property type="match status" value="1"/>
</dbReference>
<dbReference type="InterPro" id="IPR002126">
    <property type="entry name" value="Cadherin-like_dom"/>
</dbReference>
<dbReference type="GO" id="GO:0016477">
    <property type="term" value="P:cell migration"/>
    <property type="evidence" value="ECO:0007669"/>
    <property type="project" value="TreeGrafter"/>
</dbReference>
<evidence type="ECO:0000256" key="4">
    <source>
        <dbReference type="ARBA" id="ARBA00023136"/>
    </source>
</evidence>
<dbReference type="GO" id="GO:0031175">
    <property type="term" value="P:neuron projection development"/>
    <property type="evidence" value="ECO:0007669"/>
    <property type="project" value="TreeGrafter"/>
</dbReference>
<dbReference type="GO" id="GO:0007156">
    <property type="term" value="P:homophilic cell adhesion via plasma membrane adhesion molecules"/>
    <property type="evidence" value="ECO:0007669"/>
    <property type="project" value="InterPro"/>
</dbReference>
<evidence type="ECO:0000313" key="10">
    <source>
        <dbReference type="EMBL" id="KAH9526689.1"/>
    </source>
</evidence>
<reference evidence="10" key="4">
    <citation type="journal article" date="2022" name="Res Sq">
        <title>Comparative Genomics Reveals Insights into the Divergent Evolution of Astigmatic Mites and Household Pest Adaptations.</title>
        <authorList>
            <person name="Xiong Q."/>
            <person name="Wan A.T.-Y."/>
            <person name="Liu X.-Y."/>
            <person name="Fung C.S.-H."/>
            <person name="Xiao X."/>
            <person name="Malainual N."/>
            <person name="Hou J."/>
            <person name="Wang L."/>
            <person name="Wang M."/>
            <person name="Yang K."/>
            <person name="Cui Y."/>
            <person name="Leung E."/>
            <person name="Nong W."/>
            <person name="Shin S.-K."/>
            <person name="Au S."/>
            <person name="Jeong K.Y."/>
            <person name="Chew F.T."/>
            <person name="Hui J."/>
            <person name="Leung T.F."/>
            <person name="Tungtrongchitr A."/>
            <person name="Zhong N."/>
            <person name="Liu Z."/>
            <person name="Tsui S."/>
        </authorList>
    </citation>
    <scope>NUCLEOTIDE SEQUENCE</scope>
    <source>
        <strain evidence="10">Derf</strain>
        <tissue evidence="10">Whole organism</tissue>
    </source>
</reference>
<dbReference type="PROSITE" id="PS50268">
    <property type="entry name" value="CADHERIN_2"/>
    <property type="match status" value="2"/>
</dbReference>
<evidence type="ECO:0000256" key="2">
    <source>
        <dbReference type="ARBA" id="ARBA00022737"/>
    </source>
</evidence>
<dbReference type="PANTHER" id="PTHR24027">
    <property type="entry name" value="CADHERIN-23"/>
    <property type="match status" value="1"/>
</dbReference>